<dbReference type="InterPro" id="IPR029021">
    <property type="entry name" value="Prot-tyrosine_phosphatase-like"/>
</dbReference>
<evidence type="ECO:0000313" key="5">
    <source>
        <dbReference type="Proteomes" id="UP001596380"/>
    </source>
</evidence>
<dbReference type="Proteomes" id="UP001596380">
    <property type="component" value="Unassembled WGS sequence"/>
</dbReference>
<protein>
    <submittedName>
        <fullName evidence="4">Tyrosine-protein phosphatase</fullName>
    </submittedName>
</protein>
<dbReference type="InterPro" id="IPR016130">
    <property type="entry name" value="Tyr_Pase_AS"/>
</dbReference>
<dbReference type="PANTHER" id="PTHR31126:SF1">
    <property type="entry name" value="TYROSINE SPECIFIC PROTEIN PHOSPHATASES DOMAIN-CONTAINING PROTEIN"/>
    <property type="match status" value="1"/>
</dbReference>
<dbReference type="Gene3D" id="3.90.190.10">
    <property type="entry name" value="Protein tyrosine phosphatase superfamily"/>
    <property type="match status" value="1"/>
</dbReference>
<accession>A0ABW2CRG1</accession>
<evidence type="ECO:0000313" key="4">
    <source>
        <dbReference type="EMBL" id="MFC6884417.1"/>
    </source>
</evidence>
<feature type="domain" description="Tyrosine specific protein phosphatases" evidence="3">
    <location>
        <begin position="164"/>
        <end position="199"/>
    </location>
</feature>
<dbReference type="PROSITE" id="PS50056">
    <property type="entry name" value="TYR_PHOSPHATASE_2"/>
    <property type="match status" value="1"/>
</dbReference>
<dbReference type="Pfam" id="PF13350">
    <property type="entry name" value="Y_phosphatase3"/>
    <property type="match status" value="1"/>
</dbReference>
<name>A0ABW2CRG1_9ACTN</name>
<sequence>MSESSRWIMLDGAVNVRDLGGLPTADGRATRRGRVLRSDNLQDLTVSDIRLLLDGYELKNVIDLRSDAEVRLEGPGPLTRIPTVTLHHLSLFSEGGRHTDVAADTPDRPTPPAGGPATPDAASEDASGRIDIDKVLPWQGRAADQPEHERSIGHYLGYVRDRADSIVAALRVMTRTDGAALVHCAAGKDRTGVVCALALEAVGVTREAVVADYAATGERLEAVLARLRGSDTYAADLDSRPADSHRPQASIMDKFLTRMDEEHDGALAWLTANGWTDEDTAALHDRLIG</sequence>
<dbReference type="InterPro" id="IPR000387">
    <property type="entry name" value="Tyr_Pase_dom"/>
</dbReference>
<dbReference type="SUPFAM" id="SSF52799">
    <property type="entry name" value="(Phosphotyrosine protein) phosphatases II"/>
    <property type="match status" value="2"/>
</dbReference>
<reference evidence="5" key="1">
    <citation type="journal article" date="2019" name="Int. J. Syst. Evol. Microbiol.">
        <title>The Global Catalogue of Microorganisms (GCM) 10K type strain sequencing project: providing services to taxonomists for standard genome sequencing and annotation.</title>
        <authorList>
            <consortium name="The Broad Institute Genomics Platform"/>
            <consortium name="The Broad Institute Genome Sequencing Center for Infectious Disease"/>
            <person name="Wu L."/>
            <person name="Ma J."/>
        </authorList>
    </citation>
    <scope>NUCLEOTIDE SEQUENCE [LARGE SCALE GENOMIC DNA]</scope>
    <source>
        <strain evidence="5">JCM 3369</strain>
    </source>
</reference>
<dbReference type="RefSeq" id="WP_160825941.1">
    <property type="nucleotide sequence ID" value="NZ_JBHSXE010000001.1"/>
</dbReference>
<evidence type="ECO:0000256" key="1">
    <source>
        <dbReference type="ARBA" id="ARBA00009580"/>
    </source>
</evidence>
<evidence type="ECO:0000256" key="2">
    <source>
        <dbReference type="SAM" id="MobiDB-lite"/>
    </source>
</evidence>
<gene>
    <name evidence="4" type="ORF">ACFQKB_31980</name>
</gene>
<dbReference type="InterPro" id="IPR026893">
    <property type="entry name" value="Tyr/Ser_Pase_IphP-type"/>
</dbReference>
<keyword evidence="5" id="KW-1185">Reference proteome</keyword>
<dbReference type="EMBL" id="JBHSXS010000027">
    <property type="protein sequence ID" value="MFC6884417.1"/>
    <property type="molecule type" value="Genomic_DNA"/>
</dbReference>
<dbReference type="PROSITE" id="PS00383">
    <property type="entry name" value="TYR_PHOSPHATASE_1"/>
    <property type="match status" value="1"/>
</dbReference>
<feature type="compositionally biased region" description="Basic and acidic residues" evidence="2">
    <location>
        <begin position="97"/>
        <end position="107"/>
    </location>
</feature>
<comment type="similarity">
    <text evidence="1">Belongs to the protein-tyrosine phosphatase family.</text>
</comment>
<dbReference type="PANTHER" id="PTHR31126">
    <property type="entry name" value="TYROSINE-PROTEIN PHOSPHATASE"/>
    <property type="match status" value="1"/>
</dbReference>
<feature type="region of interest" description="Disordered" evidence="2">
    <location>
        <begin position="97"/>
        <end position="126"/>
    </location>
</feature>
<proteinExistence type="inferred from homology"/>
<comment type="caution">
    <text evidence="4">The sequence shown here is derived from an EMBL/GenBank/DDBJ whole genome shotgun (WGS) entry which is preliminary data.</text>
</comment>
<evidence type="ECO:0000259" key="3">
    <source>
        <dbReference type="PROSITE" id="PS50056"/>
    </source>
</evidence>
<organism evidence="4 5">
    <name type="scientific">Actinomadura yumaensis</name>
    <dbReference type="NCBI Taxonomy" id="111807"/>
    <lineage>
        <taxon>Bacteria</taxon>
        <taxon>Bacillati</taxon>
        <taxon>Actinomycetota</taxon>
        <taxon>Actinomycetes</taxon>
        <taxon>Streptosporangiales</taxon>
        <taxon>Thermomonosporaceae</taxon>
        <taxon>Actinomadura</taxon>
    </lineage>
</organism>